<keyword evidence="2" id="KW-1185">Reference proteome</keyword>
<reference evidence="1 2" key="1">
    <citation type="journal article" date="2022" name="Gigascience">
        <title>A chromosome-level genome assembly and annotation of the desert horned lizard, Phrynosoma platyrhinos, provides insight into chromosomal rearrangements among reptiles.</title>
        <authorList>
            <person name="Koochekian N."/>
            <person name="Ascanio A."/>
            <person name="Farleigh K."/>
            <person name="Card D.C."/>
            <person name="Schield D.R."/>
            <person name="Castoe T.A."/>
            <person name="Jezkova T."/>
        </authorList>
    </citation>
    <scope>NUCLEOTIDE SEQUENCE [LARGE SCALE GENOMIC DNA]</scope>
    <source>
        <strain evidence="1">NK-2021</strain>
    </source>
</reference>
<accession>A0ABQ7TBW9</accession>
<organism evidence="1 2">
    <name type="scientific">Phrynosoma platyrhinos</name>
    <name type="common">Desert horned lizard</name>
    <dbReference type="NCBI Taxonomy" id="52577"/>
    <lineage>
        <taxon>Eukaryota</taxon>
        <taxon>Metazoa</taxon>
        <taxon>Chordata</taxon>
        <taxon>Craniata</taxon>
        <taxon>Vertebrata</taxon>
        <taxon>Euteleostomi</taxon>
        <taxon>Lepidosauria</taxon>
        <taxon>Squamata</taxon>
        <taxon>Bifurcata</taxon>
        <taxon>Unidentata</taxon>
        <taxon>Episquamata</taxon>
        <taxon>Toxicofera</taxon>
        <taxon>Iguania</taxon>
        <taxon>Phrynosomatidae</taxon>
        <taxon>Phrynosomatinae</taxon>
        <taxon>Phrynosoma</taxon>
    </lineage>
</organism>
<evidence type="ECO:0000313" key="1">
    <source>
        <dbReference type="EMBL" id="KAH0627235.1"/>
    </source>
</evidence>
<proteinExistence type="predicted"/>
<gene>
    <name evidence="1" type="ORF">JD844_002740</name>
</gene>
<sequence>MYVAPGAAATTEIDTSLIQRESNPEASRKVLLPGGITTSKIECVAKKTGDQMIVAKWNSTQVKGITAVKFIEITE</sequence>
<evidence type="ECO:0000313" key="2">
    <source>
        <dbReference type="Proteomes" id="UP000826234"/>
    </source>
</evidence>
<name>A0ABQ7TBW9_PHRPL</name>
<dbReference type="EMBL" id="JAIPUX010000521">
    <property type="protein sequence ID" value="KAH0627235.1"/>
    <property type="molecule type" value="Genomic_DNA"/>
</dbReference>
<protein>
    <submittedName>
        <fullName evidence="1">Uncharacterized protein</fullName>
    </submittedName>
</protein>
<comment type="caution">
    <text evidence="1">The sequence shown here is derived from an EMBL/GenBank/DDBJ whole genome shotgun (WGS) entry which is preliminary data.</text>
</comment>
<dbReference type="Proteomes" id="UP000826234">
    <property type="component" value="Unassembled WGS sequence"/>
</dbReference>